<feature type="compositionally biased region" description="Acidic residues" evidence="1">
    <location>
        <begin position="76"/>
        <end position="87"/>
    </location>
</feature>
<protein>
    <submittedName>
        <fullName evidence="2">Uncharacterized protein</fullName>
    </submittedName>
</protein>
<evidence type="ECO:0000313" key="2">
    <source>
        <dbReference type="EnsemblMetazoa" id="AMAM003659-PA"/>
    </source>
</evidence>
<accession>A0A182SBV0</accession>
<reference evidence="2" key="2">
    <citation type="submission" date="2020-05" db="UniProtKB">
        <authorList>
            <consortium name="EnsemblMetazoa"/>
        </authorList>
    </citation>
    <scope>IDENTIFICATION</scope>
    <source>
        <strain evidence="2">maculatus3</strain>
    </source>
</reference>
<feature type="compositionally biased region" description="Low complexity" evidence="1">
    <location>
        <begin position="89"/>
        <end position="111"/>
    </location>
</feature>
<reference evidence="3" key="1">
    <citation type="submission" date="2013-09" db="EMBL/GenBank/DDBJ databases">
        <title>The Genome Sequence of Anopheles maculatus species B.</title>
        <authorList>
            <consortium name="The Broad Institute Genomics Platform"/>
            <person name="Neafsey D.E."/>
            <person name="Besansky N."/>
            <person name="Howell P."/>
            <person name="Walton C."/>
            <person name="Young S.K."/>
            <person name="Zeng Q."/>
            <person name="Gargeya S."/>
            <person name="Fitzgerald M."/>
            <person name="Haas B."/>
            <person name="Abouelleil A."/>
            <person name="Allen A.W."/>
            <person name="Alvarado L."/>
            <person name="Arachchi H.M."/>
            <person name="Berlin A.M."/>
            <person name="Chapman S.B."/>
            <person name="Gainer-Dewar J."/>
            <person name="Goldberg J."/>
            <person name="Griggs A."/>
            <person name="Gujja S."/>
            <person name="Hansen M."/>
            <person name="Howarth C."/>
            <person name="Imamovic A."/>
            <person name="Ireland A."/>
            <person name="Larimer J."/>
            <person name="McCowan C."/>
            <person name="Murphy C."/>
            <person name="Pearson M."/>
            <person name="Poon T.W."/>
            <person name="Priest M."/>
            <person name="Roberts A."/>
            <person name="Saif S."/>
            <person name="Shea T."/>
            <person name="Sisk P."/>
            <person name="Sykes S."/>
            <person name="Wortman J."/>
            <person name="Nusbaum C."/>
            <person name="Birren B."/>
        </authorList>
    </citation>
    <scope>NUCLEOTIDE SEQUENCE [LARGE SCALE GENOMIC DNA]</scope>
    <source>
        <strain evidence="3">maculatus3</strain>
    </source>
</reference>
<feature type="compositionally biased region" description="Basic residues" evidence="1">
    <location>
        <begin position="57"/>
        <end position="69"/>
    </location>
</feature>
<evidence type="ECO:0000313" key="3">
    <source>
        <dbReference type="Proteomes" id="UP000075901"/>
    </source>
</evidence>
<dbReference type="VEuPathDB" id="VectorBase:AMAM003659"/>
<name>A0A182SBV0_9DIPT</name>
<keyword evidence="3" id="KW-1185">Reference proteome</keyword>
<feature type="compositionally biased region" description="Polar residues" evidence="1">
    <location>
        <begin position="1"/>
        <end position="21"/>
    </location>
</feature>
<sequence>MIRRVTSTKISESTASLNSSGAGEDGMGLKDTVSSASRLGPASTVSLRSSSVAADHNHHHHHHQNHRTQLRQSDEGTGEEEEEEVEGDTNGMSMSSTSGHGSESSSNGSLTETDRNALRQAREE</sequence>
<dbReference type="EnsemblMetazoa" id="AMAM003659-RA">
    <property type="protein sequence ID" value="AMAM003659-PA"/>
    <property type="gene ID" value="AMAM003659"/>
</dbReference>
<feature type="compositionally biased region" description="Basic and acidic residues" evidence="1">
    <location>
        <begin position="112"/>
        <end position="124"/>
    </location>
</feature>
<organism evidence="2 3">
    <name type="scientific">Anopheles maculatus</name>
    <dbReference type="NCBI Taxonomy" id="74869"/>
    <lineage>
        <taxon>Eukaryota</taxon>
        <taxon>Metazoa</taxon>
        <taxon>Ecdysozoa</taxon>
        <taxon>Arthropoda</taxon>
        <taxon>Hexapoda</taxon>
        <taxon>Insecta</taxon>
        <taxon>Pterygota</taxon>
        <taxon>Neoptera</taxon>
        <taxon>Endopterygota</taxon>
        <taxon>Diptera</taxon>
        <taxon>Nematocera</taxon>
        <taxon>Culicoidea</taxon>
        <taxon>Culicidae</taxon>
        <taxon>Anophelinae</taxon>
        <taxon>Anopheles</taxon>
        <taxon>Anopheles maculatus group</taxon>
    </lineage>
</organism>
<feature type="compositionally biased region" description="Polar residues" evidence="1">
    <location>
        <begin position="32"/>
        <end position="52"/>
    </location>
</feature>
<proteinExistence type="predicted"/>
<evidence type="ECO:0000256" key="1">
    <source>
        <dbReference type="SAM" id="MobiDB-lite"/>
    </source>
</evidence>
<dbReference type="Proteomes" id="UP000075901">
    <property type="component" value="Unassembled WGS sequence"/>
</dbReference>
<dbReference type="AlphaFoldDB" id="A0A182SBV0"/>
<feature type="region of interest" description="Disordered" evidence="1">
    <location>
        <begin position="1"/>
        <end position="124"/>
    </location>
</feature>